<proteinExistence type="predicted"/>
<dbReference type="InterPro" id="IPR029058">
    <property type="entry name" value="AB_hydrolase_fold"/>
</dbReference>
<dbReference type="AlphaFoldDB" id="A0A511T1T6"/>
<evidence type="ECO:0000256" key="2">
    <source>
        <dbReference type="ARBA" id="ARBA00023098"/>
    </source>
</evidence>
<gene>
    <name evidence="4" type="ORF">MFU01_26390</name>
</gene>
<name>A0A511T1T6_MYXFU</name>
<reference evidence="4 5" key="1">
    <citation type="submission" date="2019-07" db="EMBL/GenBank/DDBJ databases">
        <title>Whole genome shotgun sequence of Myxococcus fulvus NBRC 100333.</title>
        <authorList>
            <person name="Hosoyama A."/>
            <person name="Uohara A."/>
            <person name="Ohji S."/>
            <person name="Ichikawa N."/>
        </authorList>
    </citation>
    <scope>NUCLEOTIDE SEQUENCE [LARGE SCALE GENOMIC DNA]</scope>
    <source>
        <strain evidence="4 5">NBRC 100333</strain>
    </source>
</reference>
<accession>A0A511T1T6</accession>
<dbReference type="GO" id="GO:0016787">
    <property type="term" value="F:hydrolase activity"/>
    <property type="evidence" value="ECO:0007669"/>
    <property type="project" value="UniProtKB-KW"/>
</dbReference>
<sequence>MTRRQAARLGRMADLFSRTMTRGKEGLLTLTFRPDELYRVPTDDGAAISLGRYHARGERRHAEPVILCHGLGANRFHLDFDEQYSLARYLARSGFETWVMELRGRGLAGDCSDFTFDDQAEHDVRTALRTVISTGSKEVLWVGHSKGGLMLYAHLARNPQAPVRAAAILGSPFTFAVQPGLRTFIQKVEPLLRLKVIPTGRVTSIALLGAPPGPLSRYMMLAENMEPDVVRRALANVPANIAGGVGRQFARWISTNRFTTYDGGFDYREALSGVRIPFLLLAGSKDLLAPPMSVARAKEALGGPVKFLVAGRGHGFGADYGHADLVLGRRAPDEIFPLVEAFLSAHATRP</sequence>
<dbReference type="PANTHER" id="PTHR11005">
    <property type="entry name" value="LYSOSOMAL ACID LIPASE-RELATED"/>
    <property type="match status" value="1"/>
</dbReference>
<dbReference type="Gene3D" id="3.40.50.1820">
    <property type="entry name" value="alpha/beta hydrolase"/>
    <property type="match status" value="1"/>
</dbReference>
<dbReference type="EMBL" id="BJXR01000025">
    <property type="protein sequence ID" value="GEN07602.1"/>
    <property type="molecule type" value="Genomic_DNA"/>
</dbReference>
<keyword evidence="1" id="KW-0442">Lipid degradation</keyword>
<dbReference type="Proteomes" id="UP000321514">
    <property type="component" value="Unassembled WGS sequence"/>
</dbReference>
<dbReference type="GO" id="GO:0016042">
    <property type="term" value="P:lipid catabolic process"/>
    <property type="evidence" value="ECO:0007669"/>
    <property type="project" value="UniProtKB-KW"/>
</dbReference>
<dbReference type="SUPFAM" id="SSF53474">
    <property type="entry name" value="alpha/beta-Hydrolases"/>
    <property type="match status" value="1"/>
</dbReference>
<evidence type="ECO:0000256" key="1">
    <source>
        <dbReference type="ARBA" id="ARBA00022963"/>
    </source>
</evidence>
<evidence type="ECO:0000313" key="4">
    <source>
        <dbReference type="EMBL" id="GEN07602.1"/>
    </source>
</evidence>
<comment type="caution">
    <text evidence="4">The sequence shown here is derived from an EMBL/GenBank/DDBJ whole genome shotgun (WGS) entry which is preliminary data.</text>
</comment>
<keyword evidence="2" id="KW-0443">Lipid metabolism</keyword>
<evidence type="ECO:0000313" key="5">
    <source>
        <dbReference type="Proteomes" id="UP000321514"/>
    </source>
</evidence>
<dbReference type="Pfam" id="PF00561">
    <property type="entry name" value="Abhydrolase_1"/>
    <property type="match status" value="1"/>
</dbReference>
<organism evidence="4 5">
    <name type="scientific">Myxococcus fulvus</name>
    <dbReference type="NCBI Taxonomy" id="33"/>
    <lineage>
        <taxon>Bacteria</taxon>
        <taxon>Pseudomonadati</taxon>
        <taxon>Myxococcota</taxon>
        <taxon>Myxococcia</taxon>
        <taxon>Myxococcales</taxon>
        <taxon>Cystobacterineae</taxon>
        <taxon>Myxococcaceae</taxon>
        <taxon>Myxococcus</taxon>
    </lineage>
</organism>
<dbReference type="STRING" id="1334629.MFUL124B02_02810"/>
<evidence type="ECO:0000259" key="3">
    <source>
        <dbReference type="Pfam" id="PF00561"/>
    </source>
</evidence>
<feature type="domain" description="AB hydrolase-1" evidence="3">
    <location>
        <begin position="64"/>
        <end position="297"/>
    </location>
</feature>
<keyword evidence="4" id="KW-0378">Hydrolase</keyword>
<dbReference type="InterPro" id="IPR000073">
    <property type="entry name" value="AB_hydrolase_1"/>
</dbReference>
<protein>
    <submittedName>
        <fullName evidence="4">Hydrolase</fullName>
    </submittedName>
</protein>